<feature type="transmembrane region" description="Helical" evidence="1">
    <location>
        <begin position="30"/>
        <end position="48"/>
    </location>
</feature>
<proteinExistence type="predicted"/>
<organism evidence="2 3">
    <name type="scientific">Ligilactobacillus agilis</name>
    <dbReference type="NCBI Taxonomy" id="1601"/>
    <lineage>
        <taxon>Bacteria</taxon>
        <taxon>Bacillati</taxon>
        <taxon>Bacillota</taxon>
        <taxon>Bacilli</taxon>
        <taxon>Lactobacillales</taxon>
        <taxon>Lactobacillaceae</taxon>
        <taxon>Ligilactobacillus</taxon>
    </lineage>
</organism>
<dbReference type="EMBL" id="PKGI01000015">
    <property type="protein sequence ID" value="PLA77064.1"/>
    <property type="molecule type" value="Genomic_DNA"/>
</dbReference>
<keyword evidence="1" id="KW-1133">Transmembrane helix</keyword>
<protein>
    <submittedName>
        <fullName evidence="2">Uncharacterized protein</fullName>
    </submittedName>
</protein>
<feature type="transmembrane region" description="Helical" evidence="1">
    <location>
        <begin position="5"/>
        <end position="24"/>
    </location>
</feature>
<evidence type="ECO:0000313" key="3">
    <source>
        <dbReference type="Proteomes" id="UP000234579"/>
    </source>
</evidence>
<dbReference type="Proteomes" id="UP000234579">
    <property type="component" value="Unassembled WGS sequence"/>
</dbReference>
<evidence type="ECO:0000256" key="1">
    <source>
        <dbReference type="SAM" id="Phobius"/>
    </source>
</evidence>
<gene>
    <name evidence="2" type="ORF">CYR79_03085</name>
</gene>
<feature type="transmembrane region" description="Helical" evidence="1">
    <location>
        <begin position="55"/>
        <end position="73"/>
    </location>
</feature>
<feature type="transmembrane region" description="Helical" evidence="1">
    <location>
        <begin position="79"/>
        <end position="99"/>
    </location>
</feature>
<accession>A0A2I2ACG0</accession>
<dbReference type="RefSeq" id="WP_101811470.1">
    <property type="nucleotide sequence ID" value="NZ_CAWUYV010000011.1"/>
</dbReference>
<keyword evidence="1" id="KW-0812">Transmembrane</keyword>
<keyword evidence="1" id="KW-0472">Membrane</keyword>
<name>A0A2I2ACG0_9LACO</name>
<comment type="caution">
    <text evidence="2">The sequence shown here is derived from an EMBL/GenBank/DDBJ whole genome shotgun (WGS) entry which is preliminary data.</text>
</comment>
<evidence type="ECO:0000313" key="2">
    <source>
        <dbReference type="EMBL" id="PLA77064.1"/>
    </source>
</evidence>
<sequence>MKKSYLEYVLVIFIDTLGIGYLPSANVLEMLTSVTLEMLVVLVLVVPVPKKWRFAPLPAFLVCCYFLLLVNYLNWTNWLANLTNCLMIIGSCYGLYGYLQRPK</sequence>
<dbReference type="AlphaFoldDB" id="A0A2I2ACG0"/>
<reference evidence="3" key="1">
    <citation type="submission" date="2017-12" db="EMBL/GenBank/DDBJ databases">
        <authorList>
            <person name="Christensen H."/>
        </authorList>
    </citation>
    <scope>NUCLEOTIDE SEQUENCE [LARGE SCALE GENOMIC DNA]</scope>
    <source>
        <strain evidence="3">268A</strain>
    </source>
</reference>